<evidence type="ECO:0000256" key="1">
    <source>
        <dbReference type="SAM" id="Coils"/>
    </source>
</evidence>
<evidence type="ECO:0000313" key="4">
    <source>
        <dbReference type="Proteomes" id="UP001328107"/>
    </source>
</evidence>
<feature type="coiled-coil region" evidence="1">
    <location>
        <begin position="165"/>
        <end position="192"/>
    </location>
</feature>
<feature type="region of interest" description="Disordered" evidence="2">
    <location>
        <begin position="227"/>
        <end position="262"/>
    </location>
</feature>
<accession>A0AAN4ZPU6</accession>
<keyword evidence="4" id="KW-1185">Reference proteome</keyword>
<sequence>MRRSTRGAPSTPPIQKPAMIASPQPPPQQQLTSMWKEFERAPDQQRELFARRIELNVNDVKESLAEFEAARERSFAMNQKLNQLQMKFKTMHEKLALQQALEDSSDEDEINELFGVDIAARNREVASIGLPPIAEAHVGAAVREWQAKVDETTWAKQVRSALDEEAELLARKKELRASIDAKKKQLETLRNLKNGSRLNECATSEEAVNLLTSELCAFTLKNEVKDEDLKSELSTPPSSPCKSDAKKEESEYDDDDEFLDTI</sequence>
<gene>
    <name evidence="3" type="ORF">PMAYCL1PPCAC_14019</name>
</gene>
<feature type="region of interest" description="Disordered" evidence="2">
    <location>
        <begin position="1"/>
        <end position="31"/>
    </location>
</feature>
<reference evidence="4" key="1">
    <citation type="submission" date="2022-10" db="EMBL/GenBank/DDBJ databases">
        <title>Genome assembly of Pristionchus species.</title>
        <authorList>
            <person name="Yoshida K."/>
            <person name="Sommer R.J."/>
        </authorList>
    </citation>
    <scope>NUCLEOTIDE SEQUENCE [LARGE SCALE GENOMIC DNA]</scope>
    <source>
        <strain evidence="4">RS5460</strain>
    </source>
</reference>
<evidence type="ECO:0000313" key="3">
    <source>
        <dbReference type="EMBL" id="GMR43824.1"/>
    </source>
</evidence>
<protein>
    <submittedName>
        <fullName evidence="3">Uncharacterized protein</fullName>
    </submittedName>
</protein>
<proteinExistence type="predicted"/>
<comment type="caution">
    <text evidence="3">The sequence shown here is derived from an EMBL/GenBank/DDBJ whole genome shotgun (WGS) entry which is preliminary data.</text>
</comment>
<name>A0AAN4ZPU6_9BILA</name>
<dbReference type="AlphaFoldDB" id="A0AAN4ZPU6"/>
<dbReference type="Proteomes" id="UP001328107">
    <property type="component" value="Unassembled WGS sequence"/>
</dbReference>
<dbReference type="EMBL" id="BTRK01000003">
    <property type="protein sequence ID" value="GMR43824.1"/>
    <property type="molecule type" value="Genomic_DNA"/>
</dbReference>
<keyword evidence="1" id="KW-0175">Coiled coil</keyword>
<feature type="compositionally biased region" description="Acidic residues" evidence="2">
    <location>
        <begin position="250"/>
        <end position="262"/>
    </location>
</feature>
<evidence type="ECO:0000256" key="2">
    <source>
        <dbReference type="SAM" id="MobiDB-lite"/>
    </source>
</evidence>
<organism evidence="3 4">
    <name type="scientific">Pristionchus mayeri</name>
    <dbReference type="NCBI Taxonomy" id="1317129"/>
    <lineage>
        <taxon>Eukaryota</taxon>
        <taxon>Metazoa</taxon>
        <taxon>Ecdysozoa</taxon>
        <taxon>Nematoda</taxon>
        <taxon>Chromadorea</taxon>
        <taxon>Rhabditida</taxon>
        <taxon>Rhabditina</taxon>
        <taxon>Diplogasteromorpha</taxon>
        <taxon>Diplogasteroidea</taxon>
        <taxon>Neodiplogasteridae</taxon>
        <taxon>Pristionchus</taxon>
    </lineage>
</organism>